<proteinExistence type="predicted"/>
<sequence length="191" mass="18914">MKTPIVKTATMTAAFALVLGLSACGGNSSNDAEQSASPSAEEQAATTVESEADAGADAGTDGGLSADDFEVGGDFSGTLNGEPFEIENVGVACGEQDGNTVIGVGPLDAALTDPGVRSISLVVDGATSEVSLITIIPGDGESLNYTNIGGYSSDAGSVQAEIDGSTYTVTGEAAPSSSTDTQPFEFTITCP</sequence>
<dbReference type="AlphaFoldDB" id="A0A1H0DDR7"/>
<evidence type="ECO:0000256" key="4">
    <source>
        <dbReference type="SAM" id="SignalP"/>
    </source>
</evidence>
<dbReference type="RefSeq" id="WP_092536605.1">
    <property type="nucleotide sequence ID" value="NZ_FNIM01000010.1"/>
</dbReference>
<feature type="chain" id="PRO_5039276692" evidence="4">
    <location>
        <begin position="24"/>
        <end position="191"/>
    </location>
</feature>
<evidence type="ECO:0000313" key="6">
    <source>
        <dbReference type="Proteomes" id="UP000198541"/>
    </source>
</evidence>
<dbReference type="EMBL" id="FNIM01000010">
    <property type="protein sequence ID" value="SDN68417.1"/>
    <property type="molecule type" value="Genomic_DNA"/>
</dbReference>
<keyword evidence="5" id="KW-0449">Lipoprotein</keyword>
<evidence type="ECO:0000313" key="5">
    <source>
        <dbReference type="EMBL" id="SDN68417.1"/>
    </source>
</evidence>
<reference evidence="6" key="1">
    <citation type="submission" date="2016-10" db="EMBL/GenBank/DDBJ databases">
        <authorList>
            <person name="Varghese N."/>
            <person name="Submissions S."/>
        </authorList>
    </citation>
    <scope>NUCLEOTIDE SEQUENCE [LARGE SCALE GENOMIC DNA]</scope>
    <source>
        <strain evidence="6">DSM 27982</strain>
    </source>
</reference>
<dbReference type="Proteomes" id="UP000198541">
    <property type="component" value="Unassembled WGS sequence"/>
</dbReference>
<protein>
    <submittedName>
        <fullName evidence="5">Lipoprotein antigen</fullName>
    </submittedName>
</protein>
<evidence type="ECO:0000256" key="1">
    <source>
        <dbReference type="ARBA" id="ARBA00022475"/>
    </source>
</evidence>
<keyword evidence="6" id="KW-1185">Reference proteome</keyword>
<feature type="region of interest" description="Disordered" evidence="3">
    <location>
        <begin position="170"/>
        <end position="191"/>
    </location>
</feature>
<feature type="signal peptide" evidence="4">
    <location>
        <begin position="1"/>
        <end position="23"/>
    </location>
</feature>
<accession>A0A1H0DDR7</accession>
<keyword evidence="2" id="KW-0472">Membrane</keyword>
<name>A0A1H0DDR7_9ACTO</name>
<dbReference type="GO" id="GO:0016020">
    <property type="term" value="C:membrane"/>
    <property type="evidence" value="ECO:0007669"/>
    <property type="project" value="InterPro"/>
</dbReference>
<dbReference type="Pfam" id="PF05481">
    <property type="entry name" value="Myco_19_kDa"/>
    <property type="match status" value="1"/>
</dbReference>
<feature type="compositionally biased region" description="Low complexity" evidence="3">
    <location>
        <begin position="32"/>
        <end position="45"/>
    </location>
</feature>
<feature type="compositionally biased region" description="Low complexity" evidence="3">
    <location>
        <begin position="53"/>
        <end position="66"/>
    </location>
</feature>
<evidence type="ECO:0000256" key="2">
    <source>
        <dbReference type="ARBA" id="ARBA00023136"/>
    </source>
</evidence>
<dbReference type="PROSITE" id="PS51257">
    <property type="entry name" value="PROKAR_LIPOPROTEIN"/>
    <property type="match status" value="1"/>
</dbReference>
<dbReference type="STRING" id="332524.SAMN04487766_10965"/>
<dbReference type="InterPro" id="IPR008691">
    <property type="entry name" value="LpqH"/>
</dbReference>
<keyword evidence="1" id="KW-1003">Cell membrane</keyword>
<gene>
    <name evidence="5" type="ORF">SAMN05216355_11041</name>
</gene>
<keyword evidence="4" id="KW-0732">Signal</keyword>
<feature type="region of interest" description="Disordered" evidence="3">
    <location>
        <begin position="27"/>
        <end position="80"/>
    </location>
</feature>
<evidence type="ECO:0000256" key="3">
    <source>
        <dbReference type="SAM" id="MobiDB-lite"/>
    </source>
</evidence>
<organism evidence="5 6">
    <name type="scientific">Actinomyces ruminicola</name>
    <dbReference type="NCBI Taxonomy" id="332524"/>
    <lineage>
        <taxon>Bacteria</taxon>
        <taxon>Bacillati</taxon>
        <taxon>Actinomycetota</taxon>
        <taxon>Actinomycetes</taxon>
        <taxon>Actinomycetales</taxon>
        <taxon>Actinomycetaceae</taxon>
        <taxon>Actinomyces</taxon>
    </lineage>
</organism>